<name>A0AAD1R9I5_PELCU</name>
<reference evidence="1" key="1">
    <citation type="submission" date="2022-03" db="EMBL/GenBank/DDBJ databases">
        <authorList>
            <person name="Alioto T."/>
            <person name="Alioto T."/>
            <person name="Gomez Garrido J."/>
        </authorList>
    </citation>
    <scope>NUCLEOTIDE SEQUENCE</scope>
</reference>
<evidence type="ECO:0000313" key="1">
    <source>
        <dbReference type="EMBL" id="CAH2246014.1"/>
    </source>
</evidence>
<gene>
    <name evidence="1" type="ORF">PECUL_23A017761</name>
</gene>
<evidence type="ECO:0000313" key="2">
    <source>
        <dbReference type="Proteomes" id="UP001295444"/>
    </source>
</evidence>
<sequence length="156" mass="18092">MWQSSPKPWALWRSNYQSGMVHSRPNLHPECCSNHAGEPHRKRRCNKFREQAPWSQSPANTSSRHEHELLQDPVLNDITTPAHSYFHHYLNSSGLMDVNTHDSITLRALLTHHCFRVKHRDAFRRPFRLPQSVFVSLLVSGFKAPLPAFLPRYSCG</sequence>
<accession>A0AAD1R9I5</accession>
<dbReference type="AlphaFoldDB" id="A0AAD1R9I5"/>
<dbReference type="EMBL" id="OW240913">
    <property type="protein sequence ID" value="CAH2246014.1"/>
    <property type="molecule type" value="Genomic_DNA"/>
</dbReference>
<keyword evidence="2" id="KW-1185">Reference proteome</keyword>
<protein>
    <submittedName>
        <fullName evidence="1">Uncharacterized protein</fullName>
    </submittedName>
</protein>
<proteinExistence type="predicted"/>
<organism evidence="1 2">
    <name type="scientific">Pelobates cultripes</name>
    <name type="common">Western spadefoot toad</name>
    <dbReference type="NCBI Taxonomy" id="61616"/>
    <lineage>
        <taxon>Eukaryota</taxon>
        <taxon>Metazoa</taxon>
        <taxon>Chordata</taxon>
        <taxon>Craniata</taxon>
        <taxon>Vertebrata</taxon>
        <taxon>Euteleostomi</taxon>
        <taxon>Amphibia</taxon>
        <taxon>Batrachia</taxon>
        <taxon>Anura</taxon>
        <taxon>Pelobatoidea</taxon>
        <taxon>Pelobatidae</taxon>
        <taxon>Pelobates</taxon>
    </lineage>
</organism>
<dbReference type="Proteomes" id="UP001295444">
    <property type="component" value="Chromosome 02"/>
</dbReference>